<dbReference type="PANTHER" id="PTHR35333:SF3">
    <property type="entry name" value="BETA-LACTAMASE-TYPE TRANSPEPTIDASE FOLD CONTAINING PROTEIN"/>
    <property type="match status" value="1"/>
</dbReference>
<reference evidence="3 4" key="1">
    <citation type="submission" date="2020-12" db="EMBL/GenBank/DDBJ databases">
        <title>A novel species.</title>
        <authorList>
            <person name="Li K."/>
        </authorList>
    </citation>
    <scope>NUCLEOTIDE SEQUENCE [LARGE SCALE GENOMIC DNA]</scope>
    <source>
        <strain evidence="3 4">ZYC-3</strain>
    </source>
</reference>
<feature type="domain" description="Beta-lactamase class A catalytic" evidence="2">
    <location>
        <begin position="118"/>
        <end position="257"/>
    </location>
</feature>
<feature type="signal peptide" evidence="1">
    <location>
        <begin position="1"/>
        <end position="33"/>
    </location>
</feature>
<name>A0A7T7KYL2_9ACTN</name>
<dbReference type="GO" id="GO:0008800">
    <property type="term" value="F:beta-lactamase activity"/>
    <property type="evidence" value="ECO:0007669"/>
    <property type="project" value="InterPro"/>
</dbReference>
<dbReference type="InterPro" id="IPR012338">
    <property type="entry name" value="Beta-lactam/transpept-like"/>
</dbReference>
<gene>
    <name evidence="3" type="ORF">JEQ17_29840</name>
</gene>
<dbReference type="GO" id="GO:0030655">
    <property type="term" value="P:beta-lactam antibiotic catabolic process"/>
    <property type="evidence" value="ECO:0007669"/>
    <property type="project" value="InterPro"/>
</dbReference>
<dbReference type="RefSeq" id="WP_200398032.1">
    <property type="nucleotide sequence ID" value="NZ_CP066831.1"/>
</dbReference>
<keyword evidence="4" id="KW-1185">Reference proteome</keyword>
<dbReference type="Pfam" id="PF13354">
    <property type="entry name" value="Beta-lactamase2"/>
    <property type="match status" value="1"/>
</dbReference>
<dbReference type="InterPro" id="IPR045155">
    <property type="entry name" value="Beta-lactam_cat"/>
</dbReference>
<dbReference type="InterPro" id="IPR000871">
    <property type="entry name" value="Beta-lactam_class-A"/>
</dbReference>
<dbReference type="GO" id="GO:0046677">
    <property type="term" value="P:response to antibiotic"/>
    <property type="evidence" value="ECO:0007669"/>
    <property type="project" value="InterPro"/>
</dbReference>
<dbReference type="AlphaFoldDB" id="A0A7T7KYL2"/>
<accession>A0A7T7KYL2</accession>
<dbReference type="Gene3D" id="3.40.710.10">
    <property type="entry name" value="DD-peptidase/beta-lactamase superfamily"/>
    <property type="match status" value="1"/>
</dbReference>
<keyword evidence="3" id="KW-0378">Hydrolase</keyword>
<sequence length="305" mass="32592">MTHRISRRTRVFCAGLGAGVLVPLTVAVTPATAAATPQATCTSNQSALATKLQKDITTALANRRGTVAVGLHDRSTNTTCTLRPTQAYDSASIVKVTVLAALLWDAKKHNRYLTQRESDLATAMITKSDNAATTKLWNQLGTTKVKGFLTAAGMTRTKPGANGYWGLTQITVQDEQKLLALLTARNAVLSDNSRAYVLKLMGKVVTSQRWGTPAGAPSSVAVHVKNGWLSRSTHGWRVHSVGTFNGAGHDYTISILTHGNSTMNYGVTTIQAVAKAIHKDLVPTRAQRYTPTTDPQEAFPAVPAS</sequence>
<feature type="chain" id="PRO_5032396084" evidence="1">
    <location>
        <begin position="34"/>
        <end position="305"/>
    </location>
</feature>
<dbReference type="PANTHER" id="PTHR35333">
    <property type="entry name" value="BETA-LACTAMASE"/>
    <property type="match status" value="1"/>
</dbReference>
<evidence type="ECO:0000259" key="2">
    <source>
        <dbReference type="Pfam" id="PF13354"/>
    </source>
</evidence>
<dbReference type="Proteomes" id="UP000595636">
    <property type="component" value="Chromosome"/>
</dbReference>
<organism evidence="3 4">
    <name type="scientific">Streptomyces liliifuscus</name>
    <dbReference type="NCBI Taxonomy" id="2797636"/>
    <lineage>
        <taxon>Bacteria</taxon>
        <taxon>Bacillati</taxon>
        <taxon>Actinomycetota</taxon>
        <taxon>Actinomycetes</taxon>
        <taxon>Kitasatosporales</taxon>
        <taxon>Streptomycetaceae</taxon>
        <taxon>Streptomyces</taxon>
    </lineage>
</organism>
<evidence type="ECO:0000313" key="3">
    <source>
        <dbReference type="EMBL" id="QQM43196.1"/>
    </source>
</evidence>
<evidence type="ECO:0000313" key="4">
    <source>
        <dbReference type="Proteomes" id="UP000595636"/>
    </source>
</evidence>
<dbReference type="EMBL" id="CP066831">
    <property type="protein sequence ID" value="QQM43196.1"/>
    <property type="molecule type" value="Genomic_DNA"/>
</dbReference>
<keyword evidence="1" id="KW-0732">Signal</keyword>
<dbReference type="KEGG" id="slf:JEQ17_29840"/>
<protein>
    <submittedName>
        <fullName evidence="3">Serine hydrolase</fullName>
    </submittedName>
</protein>
<proteinExistence type="predicted"/>
<evidence type="ECO:0000256" key="1">
    <source>
        <dbReference type="SAM" id="SignalP"/>
    </source>
</evidence>
<dbReference type="SUPFAM" id="SSF56601">
    <property type="entry name" value="beta-lactamase/transpeptidase-like"/>
    <property type="match status" value="1"/>
</dbReference>